<feature type="region of interest" description="Disordered" evidence="1">
    <location>
        <begin position="1"/>
        <end position="59"/>
    </location>
</feature>
<proteinExistence type="predicted"/>
<dbReference type="EMBL" id="BOOW01000028">
    <property type="protein sequence ID" value="GII94071.1"/>
    <property type="molecule type" value="Genomic_DNA"/>
</dbReference>
<evidence type="ECO:0000256" key="1">
    <source>
        <dbReference type="SAM" id="MobiDB-lite"/>
    </source>
</evidence>
<dbReference type="Proteomes" id="UP000606172">
    <property type="component" value="Unassembled WGS sequence"/>
</dbReference>
<name>A0A919RHP0_9ACTN</name>
<accession>A0A919RHP0</accession>
<sequence>MCGLLQDTPSDRGVADGGQLPPQPPHGVLGVGGRQVGREGAEVLPGRREFGPQQTGEVVEGERAVRAVERGDGRPGIRVDGT</sequence>
<evidence type="ECO:0000313" key="3">
    <source>
        <dbReference type="Proteomes" id="UP000606172"/>
    </source>
</evidence>
<comment type="caution">
    <text evidence="2">The sequence shown here is derived from an EMBL/GenBank/DDBJ whole genome shotgun (WGS) entry which is preliminary data.</text>
</comment>
<keyword evidence="3" id="KW-1185">Reference proteome</keyword>
<feature type="compositionally biased region" description="Basic and acidic residues" evidence="1">
    <location>
        <begin position="36"/>
        <end position="50"/>
    </location>
</feature>
<protein>
    <submittedName>
        <fullName evidence="2">Uncharacterized protein</fullName>
    </submittedName>
</protein>
<gene>
    <name evidence="2" type="ORF">Ssi02_43020</name>
</gene>
<organism evidence="2 3">
    <name type="scientific">Sinosporangium siamense</name>
    <dbReference type="NCBI Taxonomy" id="1367973"/>
    <lineage>
        <taxon>Bacteria</taxon>
        <taxon>Bacillati</taxon>
        <taxon>Actinomycetota</taxon>
        <taxon>Actinomycetes</taxon>
        <taxon>Streptosporangiales</taxon>
        <taxon>Streptosporangiaceae</taxon>
        <taxon>Sinosporangium</taxon>
    </lineage>
</organism>
<dbReference type="AlphaFoldDB" id="A0A919RHP0"/>
<evidence type="ECO:0000313" key="2">
    <source>
        <dbReference type="EMBL" id="GII94071.1"/>
    </source>
</evidence>
<reference evidence="2" key="1">
    <citation type="submission" date="2021-01" db="EMBL/GenBank/DDBJ databases">
        <title>Whole genome shotgun sequence of Sinosporangium siamense NBRC 109515.</title>
        <authorList>
            <person name="Komaki H."/>
            <person name="Tamura T."/>
        </authorList>
    </citation>
    <scope>NUCLEOTIDE SEQUENCE</scope>
    <source>
        <strain evidence="2">NBRC 109515</strain>
    </source>
</reference>